<proteinExistence type="predicted"/>
<dbReference type="PROSITE" id="PS50883">
    <property type="entry name" value="EAL"/>
    <property type="match status" value="1"/>
</dbReference>
<dbReference type="EMBL" id="QHJG01000013">
    <property type="protein sequence ID" value="PWY55882.1"/>
    <property type="molecule type" value="Genomic_DNA"/>
</dbReference>
<dbReference type="InterPro" id="IPR050706">
    <property type="entry name" value="Cyclic-di-GMP_PDE-like"/>
</dbReference>
<dbReference type="Gene3D" id="3.20.20.450">
    <property type="entry name" value="EAL domain"/>
    <property type="match status" value="1"/>
</dbReference>
<organism evidence="2 4">
    <name type="scientific">Legionella qingyii</name>
    <dbReference type="NCBI Taxonomy" id="2184757"/>
    <lineage>
        <taxon>Bacteria</taxon>
        <taxon>Pseudomonadati</taxon>
        <taxon>Pseudomonadota</taxon>
        <taxon>Gammaproteobacteria</taxon>
        <taxon>Legionellales</taxon>
        <taxon>Legionellaceae</taxon>
        <taxon>Legionella</taxon>
    </lineage>
</organism>
<reference evidence="3 5" key="2">
    <citation type="submission" date="2018-12" db="EMBL/GenBank/DDBJ databases">
        <title>Legionella sp,whole genome shotgun sequence.</title>
        <authorList>
            <person name="Wu H."/>
        </authorList>
    </citation>
    <scope>NUCLEOTIDE SEQUENCE [LARGE SCALE GENOMIC DNA]</scope>
    <source>
        <strain evidence="5">km489</strain>
        <strain evidence="3">Km489</strain>
    </source>
</reference>
<dbReference type="PANTHER" id="PTHR33121:SF70">
    <property type="entry name" value="SIGNALING PROTEIN YKOW"/>
    <property type="match status" value="1"/>
</dbReference>
<feature type="domain" description="EAL" evidence="1">
    <location>
        <begin position="1"/>
        <end position="88"/>
    </location>
</feature>
<evidence type="ECO:0000313" key="5">
    <source>
        <dbReference type="Proteomes" id="UP000287374"/>
    </source>
</evidence>
<name>A0A317U5X1_9GAMM</name>
<dbReference type="PANTHER" id="PTHR33121">
    <property type="entry name" value="CYCLIC DI-GMP PHOSPHODIESTERASE PDEF"/>
    <property type="match status" value="1"/>
</dbReference>
<dbReference type="OrthoDB" id="5654237at2"/>
<keyword evidence="5" id="KW-1185">Reference proteome</keyword>
<evidence type="ECO:0000313" key="3">
    <source>
        <dbReference type="EMBL" id="RUR22457.1"/>
    </source>
</evidence>
<dbReference type="Proteomes" id="UP000287374">
    <property type="component" value="Unassembled WGS sequence"/>
</dbReference>
<reference evidence="2 4" key="1">
    <citation type="submission" date="2018-05" db="EMBL/GenBank/DDBJ databases">
        <title>Legionella qingyii sp.nov., whole genome shotgun sequence.</title>
        <authorList>
            <person name="Wu H."/>
            <person name="Zhu Q."/>
            <person name="Hu C."/>
        </authorList>
    </citation>
    <scope>NUCLEOTIDE SEQUENCE [LARGE SCALE GENOMIC DNA]</scope>
    <source>
        <strain evidence="2 4">HEB18</strain>
    </source>
</reference>
<dbReference type="GO" id="GO:0071111">
    <property type="term" value="F:cyclic-guanylate-specific phosphodiesterase activity"/>
    <property type="evidence" value="ECO:0007669"/>
    <property type="project" value="InterPro"/>
</dbReference>
<sequence length="97" mass="11191">MFEEVPTHRIKIDKSFIDGLPVDHENAGIVRAIIALCKSLNIRVIAEGVEHADQLRFLINEKCDEIQGFYFSKPLPLYEVRDLIDRKMKLALPSRIE</sequence>
<dbReference type="Pfam" id="PF00563">
    <property type="entry name" value="EAL"/>
    <property type="match status" value="1"/>
</dbReference>
<accession>A0A317U5X1</accession>
<dbReference type="SUPFAM" id="SSF141868">
    <property type="entry name" value="EAL domain-like"/>
    <property type="match status" value="1"/>
</dbReference>
<dbReference type="AlphaFoldDB" id="A0A317U5X1"/>
<dbReference type="InterPro" id="IPR001633">
    <property type="entry name" value="EAL_dom"/>
</dbReference>
<comment type="caution">
    <text evidence="2">The sequence shown here is derived from an EMBL/GenBank/DDBJ whole genome shotgun (WGS) entry which is preliminary data.</text>
</comment>
<dbReference type="InterPro" id="IPR035919">
    <property type="entry name" value="EAL_sf"/>
</dbReference>
<dbReference type="Proteomes" id="UP000247152">
    <property type="component" value="Unassembled WGS sequence"/>
</dbReference>
<protein>
    <submittedName>
        <fullName evidence="3">EAL domain-containing protein</fullName>
    </submittedName>
</protein>
<evidence type="ECO:0000313" key="2">
    <source>
        <dbReference type="EMBL" id="PWY55882.1"/>
    </source>
</evidence>
<evidence type="ECO:0000259" key="1">
    <source>
        <dbReference type="PROSITE" id="PS50883"/>
    </source>
</evidence>
<dbReference type="CDD" id="cd01948">
    <property type="entry name" value="EAL"/>
    <property type="match status" value="1"/>
</dbReference>
<evidence type="ECO:0000313" key="4">
    <source>
        <dbReference type="Proteomes" id="UP000247152"/>
    </source>
</evidence>
<gene>
    <name evidence="2" type="ORF">DGG96_09055</name>
    <name evidence="3" type="ORF">ELY20_09170</name>
</gene>
<dbReference type="EMBL" id="RZGX01000011">
    <property type="protein sequence ID" value="RUR22457.1"/>
    <property type="molecule type" value="Genomic_DNA"/>
</dbReference>